<dbReference type="PROSITE" id="PS50075">
    <property type="entry name" value="CARRIER"/>
    <property type="match status" value="1"/>
</dbReference>
<gene>
    <name evidence="4" type="ORF">QBC41DRAFT_300499</name>
</gene>
<keyword evidence="1" id="KW-0596">Phosphopantetheine</keyword>
<name>A0AA39ZIB2_9PEZI</name>
<dbReference type="SMART" id="SM00823">
    <property type="entry name" value="PKS_PP"/>
    <property type="match status" value="1"/>
</dbReference>
<accession>A0AA39ZIB2</accession>
<protein>
    <recommendedName>
        <fullName evidence="3">Carrier domain-containing protein</fullName>
    </recommendedName>
</protein>
<evidence type="ECO:0000313" key="5">
    <source>
        <dbReference type="Proteomes" id="UP001174997"/>
    </source>
</evidence>
<evidence type="ECO:0000313" key="4">
    <source>
        <dbReference type="EMBL" id="KAK0671563.1"/>
    </source>
</evidence>
<keyword evidence="2" id="KW-0597">Phosphoprotein</keyword>
<dbReference type="AlphaFoldDB" id="A0AA39ZIB2"/>
<dbReference type="InterPro" id="IPR009081">
    <property type="entry name" value="PP-bd_ACP"/>
</dbReference>
<keyword evidence="5" id="KW-1185">Reference proteome</keyword>
<evidence type="ECO:0000256" key="2">
    <source>
        <dbReference type="ARBA" id="ARBA00022553"/>
    </source>
</evidence>
<dbReference type="SUPFAM" id="SSF47336">
    <property type="entry name" value="ACP-like"/>
    <property type="match status" value="1"/>
</dbReference>
<organism evidence="4 5">
    <name type="scientific">Cercophora samala</name>
    <dbReference type="NCBI Taxonomy" id="330535"/>
    <lineage>
        <taxon>Eukaryota</taxon>
        <taxon>Fungi</taxon>
        <taxon>Dikarya</taxon>
        <taxon>Ascomycota</taxon>
        <taxon>Pezizomycotina</taxon>
        <taxon>Sordariomycetes</taxon>
        <taxon>Sordariomycetidae</taxon>
        <taxon>Sordariales</taxon>
        <taxon>Lasiosphaeriaceae</taxon>
        <taxon>Cercophora</taxon>
    </lineage>
</organism>
<evidence type="ECO:0000259" key="3">
    <source>
        <dbReference type="PROSITE" id="PS50075"/>
    </source>
</evidence>
<dbReference type="Pfam" id="PF00550">
    <property type="entry name" value="PP-binding"/>
    <property type="match status" value="1"/>
</dbReference>
<dbReference type="GO" id="GO:0031177">
    <property type="term" value="F:phosphopantetheine binding"/>
    <property type="evidence" value="ECO:0007669"/>
    <property type="project" value="InterPro"/>
</dbReference>
<dbReference type="InterPro" id="IPR036736">
    <property type="entry name" value="ACP-like_sf"/>
</dbReference>
<evidence type="ECO:0000256" key="1">
    <source>
        <dbReference type="ARBA" id="ARBA00022450"/>
    </source>
</evidence>
<sequence>MAVRSEVPLSDPKCRVPWRRDPRMGSYHNVVERAEASVSRDGTVLSAAAQLASRALGDPNVLEEAGAADVFGIEIGRRVRAIMMSEDQDVDVGQTMQQLGVDSLMAVELRRWWKLTFSVEMSTLEIMSGGTLHDLGIATVEKMRSLVSEQA</sequence>
<dbReference type="EMBL" id="JAULSY010000020">
    <property type="protein sequence ID" value="KAK0671563.1"/>
    <property type="molecule type" value="Genomic_DNA"/>
</dbReference>
<reference evidence="4" key="1">
    <citation type="submission" date="2023-06" db="EMBL/GenBank/DDBJ databases">
        <title>Genome-scale phylogeny and comparative genomics of the fungal order Sordariales.</title>
        <authorList>
            <consortium name="Lawrence Berkeley National Laboratory"/>
            <person name="Hensen N."/>
            <person name="Bonometti L."/>
            <person name="Westerberg I."/>
            <person name="Brannstrom I.O."/>
            <person name="Guillou S."/>
            <person name="Cros-Aarteil S."/>
            <person name="Calhoun S."/>
            <person name="Haridas S."/>
            <person name="Kuo A."/>
            <person name="Mondo S."/>
            <person name="Pangilinan J."/>
            <person name="Riley R."/>
            <person name="Labutti K."/>
            <person name="Andreopoulos B."/>
            <person name="Lipzen A."/>
            <person name="Chen C."/>
            <person name="Yanf M."/>
            <person name="Daum C."/>
            <person name="Ng V."/>
            <person name="Clum A."/>
            <person name="Steindorff A."/>
            <person name="Ohm R."/>
            <person name="Martin F."/>
            <person name="Silar P."/>
            <person name="Natvig D."/>
            <person name="Lalanne C."/>
            <person name="Gautier V."/>
            <person name="Ament-Velasquez S.L."/>
            <person name="Kruys A."/>
            <person name="Hutchinson M.I."/>
            <person name="Powell A.J."/>
            <person name="Barry K."/>
            <person name="Miller A.N."/>
            <person name="Grigoriev I.V."/>
            <person name="Debuchy R."/>
            <person name="Gladieux P."/>
            <person name="Thoren M.H."/>
            <person name="Johannesson H."/>
        </authorList>
    </citation>
    <scope>NUCLEOTIDE SEQUENCE</scope>
    <source>
        <strain evidence="4">CBS 307.81</strain>
    </source>
</reference>
<feature type="domain" description="Carrier" evidence="3">
    <location>
        <begin position="68"/>
        <end position="151"/>
    </location>
</feature>
<dbReference type="InterPro" id="IPR020806">
    <property type="entry name" value="PKS_PP-bd"/>
</dbReference>
<comment type="caution">
    <text evidence="4">The sequence shown here is derived from an EMBL/GenBank/DDBJ whole genome shotgun (WGS) entry which is preliminary data.</text>
</comment>
<proteinExistence type="predicted"/>
<dbReference type="Proteomes" id="UP001174997">
    <property type="component" value="Unassembled WGS sequence"/>
</dbReference>
<dbReference type="Gene3D" id="1.10.1200.10">
    <property type="entry name" value="ACP-like"/>
    <property type="match status" value="1"/>
</dbReference>